<dbReference type="PROSITE" id="PS50082">
    <property type="entry name" value="WD_REPEATS_2"/>
    <property type="match status" value="2"/>
</dbReference>
<dbReference type="GO" id="GO:0003400">
    <property type="term" value="P:regulation of COPII vesicle coating"/>
    <property type="evidence" value="ECO:0007669"/>
    <property type="project" value="TreeGrafter"/>
</dbReference>
<comment type="subcellular location">
    <subcellularLocation>
        <location evidence="1">Endoplasmic reticulum membrane</location>
        <topology evidence="1">Single-pass membrane protein</topology>
    </subcellularLocation>
</comment>
<keyword evidence="3 11" id="KW-0853">WD repeat</keyword>
<dbReference type="GO" id="GO:0006888">
    <property type="term" value="P:endoplasmic reticulum to Golgi vesicle-mediated transport"/>
    <property type="evidence" value="ECO:0007669"/>
    <property type="project" value="TreeGrafter"/>
</dbReference>
<dbReference type="SMART" id="SM00320">
    <property type="entry name" value="WD40"/>
    <property type="match status" value="4"/>
</dbReference>
<feature type="repeat" description="WD" evidence="11">
    <location>
        <begin position="195"/>
        <end position="236"/>
    </location>
</feature>
<dbReference type="GO" id="GO:0005789">
    <property type="term" value="C:endoplasmic reticulum membrane"/>
    <property type="evidence" value="ECO:0007669"/>
    <property type="project" value="UniProtKB-SubCell"/>
</dbReference>
<dbReference type="InterPro" id="IPR045260">
    <property type="entry name" value="Sec12-like"/>
</dbReference>
<dbReference type="Proteomes" id="UP000801492">
    <property type="component" value="Unassembled WGS sequence"/>
</dbReference>
<dbReference type="InterPro" id="IPR036322">
    <property type="entry name" value="WD40_repeat_dom_sf"/>
</dbReference>
<evidence type="ECO:0000256" key="6">
    <source>
        <dbReference type="ARBA" id="ARBA00022824"/>
    </source>
</evidence>
<keyword evidence="2" id="KW-0813">Transport</keyword>
<name>A0A8K0D828_IGNLU</name>
<feature type="repeat" description="WD" evidence="11">
    <location>
        <begin position="163"/>
        <end position="194"/>
    </location>
</feature>
<feature type="transmembrane region" description="Helical" evidence="12">
    <location>
        <begin position="392"/>
        <end position="414"/>
    </location>
</feature>
<gene>
    <name evidence="13" type="ORF">ILUMI_06606</name>
</gene>
<evidence type="ECO:0000256" key="11">
    <source>
        <dbReference type="PROSITE-ProRule" id="PRU00221"/>
    </source>
</evidence>
<dbReference type="GO" id="GO:0005085">
    <property type="term" value="F:guanyl-nucleotide exchange factor activity"/>
    <property type="evidence" value="ECO:0007669"/>
    <property type="project" value="InterPro"/>
</dbReference>
<evidence type="ECO:0008006" key="15">
    <source>
        <dbReference type="Google" id="ProtNLM"/>
    </source>
</evidence>
<organism evidence="13 14">
    <name type="scientific">Ignelater luminosus</name>
    <name type="common">Cucubano</name>
    <name type="synonym">Pyrophorus luminosus</name>
    <dbReference type="NCBI Taxonomy" id="2038154"/>
    <lineage>
        <taxon>Eukaryota</taxon>
        <taxon>Metazoa</taxon>
        <taxon>Ecdysozoa</taxon>
        <taxon>Arthropoda</taxon>
        <taxon>Hexapoda</taxon>
        <taxon>Insecta</taxon>
        <taxon>Pterygota</taxon>
        <taxon>Neoptera</taxon>
        <taxon>Endopterygota</taxon>
        <taxon>Coleoptera</taxon>
        <taxon>Polyphaga</taxon>
        <taxon>Elateriformia</taxon>
        <taxon>Elateroidea</taxon>
        <taxon>Elateridae</taxon>
        <taxon>Agrypninae</taxon>
        <taxon>Pyrophorini</taxon>
        <taxon>Ignelater</taxon>
    </lineage>
</organism>
<keyword evidence="6" id="KW-0256">Endoplasmic reticulum</keyword>
<dbReference type="InterPro" id="IPR015943">
    <property type="entry name" value="WD40/YVTN_repeat-like_dom_sf"/>
</dbReference>
<keyword evidence="5" id="KW-0677">Repeat</keyword>
<dbReference type="PANTHER" id="PTHR23284:SF0">
    <property type="entry name" value="PROLACTIN REGULATORY ELEMENT-BINDING PROTEIN"/>
    <property type="match status" value="1"/>
</dbReference>
<dbReference type="EMBL" id="VTPC01002749">
    <property type="protein sequence ID" value="KAF2899569.1"/>
    <property type="molecule type" value="Genomic_DNA"/>
</dbReference>
<feature type="transmembrane region" description="Helical" evidence="12">
    <location>
        <begin position="314"/>
        <end position="331"/>
    </location>
</feature>
<evidence type="ECO:0000256" key="4">
    <source>
        <dbReference type="ARBA" id="ARBA00022692"/>
    </source>
</evidence>
<evidence type="ECO:0000256" key="3">
    <source>
        <dbReference type="ARBA" id="ARBA00022574"/>
    </source>
</evidence>
<dbReference type="PANTHER" id="PTHR23284">
    <property type="entry name" value="PROLACTIN REGULATORY ELEMENT BINDING PROTEIN"/>
    <property type="match status" value="1"/>
</dbReference>
<proteinExistence type="predicted"/>
<dbReference type="SUPFAM" id="SSF50978">
    <property type="entry name" value="WD40 repeat-like"/>
    <property type="match status" value="1"/>
</dbReference>
<evidence type="ECO:0000256" key="12">
    <source>
        <dbReference type="SAM" id="Phobius"/>
    </source>
</evidence>
<keyword evidence="10 12" id="KW-0472">Membrane</keyword>
<evidence type="ECO:0000256" key="9">
    <source>
        <dbReference type="ARBA" id="ARBA00022989"/>
    </source>
</evidence>
<evidence type="ECO:0000313" key="14">
    <source>
        <dbReference type="Proteomes" id="UP000801492"/>
    </source>
</evidence>
<protein>
    <recommendedName>
        <fullName evidence="15">Prolactin regulatory element-binding protein</fullName>
    </recommendedName>
</protein>
<evidence type="ECO:0000256" key="8">
    <source>
        <dbReference type="ARBA" id="ARBA00022927"/>
    </source>
</evidence>
<evidence type="ECO:0000256" key="5">
    <source>
        <dbReference type="ARBA" id="ARBA00022737"/>
    </source>
</evidence>
<evidence type="ECO:0000256" key="10">
    <source>
        <dbReference type="ARBA" id="ARBA00023136"/>
    </source>
</evidence>
<evidence type="ECO:0000313" key="13">
    <source>
        <dbReference type="EMBL" id="KAF2899569.1"/>
    </source>
</evidence>
<keyword evidence="4 12" id="KW-0812">Transmembrane</keyword>
<evidence type="ECO:0000256" key="7">
    <source>
        <dbReference type="ARBA" id="ARBA00022892"/>
    </source>
</evidence>
<dbReference type="Gene3D" id="2.130.10.10">
    <property type="entry name" value="YVTN repeat-like/Quinoprotein amine dehydrogenase"/>
    <property type="match status" value="1"/>
</dbReference>
<reference evidence="13" key="1">
    <citation type="submission" date="2019-08" db="EMBL/GenBank/DDBJ databases">
        <title>The genome of the North American firefly Photinus pyralis.</title>
        <authorList>
            <consortium name="Photinus pyralis genome working group"/>
            <person name="Fallon T.R."/>
            <person name="Sander Lower S.E."/>
            <person name="Weng J.-K."/>
        </authorList>
    </citation>
    <scope>NUCLEOTIDE SEQUENCE</scope>
    <source>
        <strain evidence="13">TRF0915ILg1</strain>
        <tissue evidence="13">Whole body</tissue>
    </source>
</reference>
<keyword evidence="9 12" id="KW-1133">Transmembrane helix</keyword>
<sequence length="415" mass="46503">MPHTRRNRDGLLARVNFPLYTVQMLTSRHVLVGGGGGAANTGVANGFEIFELSHDGEKFVAEEVVRHETGISVVMNCSTFNDNKHLFLVAGQESHCQLYNVQSVVINDEVETEDIGNNQEIRQRKKKVKTDNNENNKRLKFVIKPSDSVQTDFLDDQPLQRVVRISHNSKIMATGGTDGCVRLWKFPILKELHTLKAHKQEIDDLDFSPCENYLISIAKDGLAILWDYTKGKEMTRLTWQQPEGSKYLYKRCRFGVIEGEDKKSALYMITNPTNRAGKQRGYLQKWLPSEGVLCKMDAIDESLSALAVRDDGRFVALGTMFSGSVSIYIAFSLQRVLHIPGAHSMFVTGLEFLPVSSDNHTVTSISEAAVLSISVDNQVCIHSLPFRSTIPLWLAIIIIVATLFFTFVLCSYLGI</sequence>
<dbReference type="GO" id="GO:0015031">
    <property type="term" value="P:protein transport"/>
    <property type="evidence" value="ECO:0007669"/>
    <property type="project" value="UniProtKB-KW"/>
</dbReference>
<evidence type="ECO:0000256" key="1">
    <source>
        <dbReference type="ARBA" id="ARBA00004389"/>
    </source>
</evidence>
<dbReference type="InterPro" id="IPR001680">
    <property type="entry name" value="WD40_rpt"/>
</dbReference>
<accession>A0A8K0D828</accession>
<keyword evidence="14" id="KW-1185">Reference proteome</keyword>
<dbReference type="Pfam" id="PF00400">
    <property type="entry name" value="WD40"/>
    <property type="match status" value="2"/>
</dbReference>
<dbReference type="PROSITE" id="PS50294">
    <property type="entry name" value="WD_REPEATS_REGION"/>
    <property type="match status" value="1"/>
</dbReference>
<keyword evidence="7" id="KW-0931">ER-Golgi transport</keyword>
<dbReference type="OrthoDB" id="2013972at2759"/>
<evidence type="ECO:0000256" key="2">
    <source>
        <dbReference type="ARBA" id="ARBA00022448"/>
    </source>
</evidence>
<comment type="caution">
    <text evidence="13">The sequence shown here is derived from an EMBL/GenBank/DDBJ whole genome shotgun (WGS) entry which is preliminary data.</text>
</comment>
<dbReference type="AlphaFoldDB" id="A0A8K0D828"/>
<keyword evidence="8" id="KW-0653">Protein transport</keyword>